<dbReference type="PANTHER" id="PTHR37984:SF5">
    <property type="entry name" value="PROTEIN NYNRIN-LIKE"/>
    <property type="match status" value="1"/>
</dbReference>
<proteinExistence type="predicted"/>
<dbReference type="FunFam" id="3.30.70.330:FF:001074">
    <property type="entry name" value="Splicing factor, arginine/serine-rich 7"/>
    <property type="match status" value="1"/>
</dbReference>
<dbReference type="SUPFAM" id="SSF56672">
    <property type="entry name" value="DNA/RNA polymerases"/>
    <property type="match status" value="1"/>
</dbReference>
<dbReference type="SMART" id="SM00360">
    <property type="entry name" value="RRM"/>
    <property type="match status" value="1"/>
</dbReference>
<keyword evidence="2" id="KW-0548">Nucleotidyltransferase</keyword>
<dbReference type="InterPro" id="IPR000504">
    <property type="entry name" value="RRM_dom"/>
</dbReference>
<reference evidence="10" key="1">
    <citation type="submission" date="2020-08" db="EMBL/GenBank/DDBJ databases">
        <title>Multicomponent nature underlies the extraordinary mechanical properties of spider dragline silk.</title>
        <authorList>
            <person name="Kono N."/>
            <person name="Nakamura H."/>
            <person name="Mori M."/>
            <person name="Yoshida Y."/>
            <person name="Ohtoshi R."/>
            <person name="Malay A.D."/>
            <person name="Moran D.A.P."/>
            <person name="Tomita M."/>
            <person name="Numata K."/>
            <person name="Arakawa K."/>
        </authorList>
    </citation>
    <scope>NUCLEOTIDE SEQUENCE</scope>
</reference>
<evidence type="ECO:0000256" key="8">
    <source>
        <dbReference type="PROSITE-ProRule" id="PRU00176"/>
    </source>
</evidence>
<dbReference type="CDD" id="cd12373">
    <property type="entry name" value="RRM_SRSF3_like"/>
    <property type="match status" value="1"/>
</dbReference>
<accession>A0A8X6SKH9</accession>
<dbReference type="EMBL" id="BMAU01021319">
    <property type="protein sequence ID" value="GFY13108.1"/>
    <property type="molecule type" value="Genomic_DNA"/>
</dbReference>
<gene>
    <name evidence="10" type="primary">Srsf3</name>
    <name evidence="10" type="ORF">TNCV_666711</name>
</gene>
<evidence type="ECO:0000256" key="6">
    <source>
        <dbReference type="ARBA" id="ARBA00022884"/>
    </source>
</evidence>
<evidence type="ECO:0000256" key="3">
    <source>
        <dbReference type="ARBA" id="ARBA00022722"/>
    </source>
</evidence>
<keyword evidence="3" id="KW-0540">Nuclease</keyword>
<dbReference type="AlphaFoldDB" id="A0A8X6SKH9"/>
<evidence type="ECO:0000256" key="5">
    <source>
        <dbReference type="ARBA" id="ARBA00022801"/>
    </source>
</evidence>
<protein>
    <recommendedName>
        <fullName evidence="9">RRM domain-containing protein</fullName>
    </recommendedName>
</protein>
<name>A0A8X6SKH9_TRICX</name>
<dbReference type="GO" id="GO:0003964">
    <property type="term" value="F:RNA-directed DNA polymerase activity"/>
    <property type="evidence" value="ECO:0007669"/>
    <property type="project" value="UniProtKB-KW"/>
</dbReference>
<dbReference type="Pfam" id="PF00076">
    <property type="entry name" value="RRM_1"/>
    <property type="match status" value="1"/>
</dbReference>
<dbReference type="InterPro" id="IPR043502">
    <property type="entry name" value="DNA/RNA_pol_sf"/>
</dbReference>
<evidence type="ECO:0000259" key="9">
    <source>
        <dbReference type="PROSITE" id="PS50102"/>
    </source>
</evidence>
<dbReference type="Gene3D" id="3.30.70.330">
    <property type="match status" value="1"/>
</dbReference>
<organism evidence="10 11">
    <name type="scientific">Trichonephila clavipes</name>
    <name type="common">Golden silk orbweaver</name>
    <name type="synonym">Nephila clavipes</name>
    <dbReference type="NCBI Taxonomy" id="2585209"/>
    <lineage>
        <taxon>Eukaryota</taxon>
        <taxon>Metazoa</taxon>
        <taxon>Ecdysozoa</taxon>
        <taxon>Arthropoda</taxon>
        <taxon>Chelicerata</taxon>
        <taxon>Arachnida</taxon>
        <taxon>Araneae</taxon>
        <taxon>Araneomorphae</taxon>
        <taxon>Entelegynae</taxon>
        <taxon>Araneoidea</taxon>
        <taxon>Nephilidae</taxon>
        <taxon>Trichonephila</taxon>
    </lineage>
</organism>
<dbReference type="SUPFAM" id="SSF54928">
    <property type="entry name" value="RNA-binding domain, RBD"/>
    <property type="match status" value="1"/>
</dbReference>
<dbReference type="GO" id="GO:0016787">
    <property type="term" value="F:hydrolase activity"/>
    <property type="evidence" value="ECO:0007669"/>
    <property type="project" value="UniProtKB-KW"/>
</dbReference>
<dbReference type="GO" id="GO:0003723">
    <property type="term" value="F:RNA binding"/>
    <property type="evidence" value="ECO:0007669"/>
    <property type="project" value="UniProtKB-UniRule"/>
</dbReference>
<dbReference type="Pfam" id="PF17917">
    <property type="entry name" value="RT_RNaseH"/>
    <property type="match status" value="1"/>
</dbReference>
<sequence>MCRNLWSRVSFLSPDRDSKLWDLSTITLRFLKNMSSRYRDSGCPPDCKVYVGDLGNCGTKHEIEDAFSYYGPLRNVWVARNPPGFAFVEFEDSRDARDAVRGLDGKHPIPGAQLSVWVDASDIAIGGTFSQLSQGKWESIAFFSMKPNKSPQKWLTYDRELFSIYLAIRKFKHMLEGRNFLIYTDQKPLIYAFKQNPNICSPRQLCHLDLISQYSTDIRHVQGSENTVAEALSRIEIDSITKSPVLNFKEFALAQKNDPDLQKFQLN</sequence>
<evidence type="ECO:0000313" key="10">
    <source>
        <dbReference type="EMBL" id="GFY13108.1"/>
    </source>
</evidence>
<dbReference type="PANTHER" id="PTHR37984">
    <property type="entry name" value="PROTEIN CBG26694"/>
    <property type="match status" value="1"/>
</dbReference>
<evidence type="ECO:0000256" key="7">
    <source>
        <dbReference type="ARBA" id="ARBA00022918"/>
    </source>
</evidence>
<keyword evidence="4" id="KW-0255">Endonuclease</keyword>
<dbReference type="Proteomes" id="UP000887159">
    <property type="component" value="Unassembled WGS sequence"/>
</dbReference>
<evidence type="ECO:0000313" key="11">
    <source>
        <dbReference type="Proteomes" id="UP000887159"/>
    </source>
</evidence>
<dbReference type="CDD" id="cd09274">
    <property type="entry name" value="RNase_HI_RT_Ty3"/>
    <property type="match status" value="1"/>
</dbReference>
<keyword evidence="7" id="KW-0695">RNA-directed DNA polymerase</keyword>
<dbReference type="InterPro" id="IPR050951">
    <property type="entry name" value="Retrovirus_Pol_polyprotein"/>
</dbReference>
<dbReference type="GO" id="GO:0004519">
    <property type="term" value="F:endonuclease activity"/>
    <property type="evidence" value="ECO:0007669"/>
    <property type="project" value="UniProtKB-KW"/>
</dbReference>
<feature type="domain" description="RRM" evidence="9">
    <location>
        <begin position="47"/>
        <end position="121"/>
    </location>
</feature>
<keyword evidence="11" id="KW-1185">Reference proteome</keyword>
<evidence type="ECO:0000256" key="2">
    <source>
        <dbReference type="ARBA" id="ARBA00022695"/>
    </source>
</evidence>
<evidence type="ECO:0000256" key="4">
    <source>
        <dbReference type="ARBA" id="ARBA00022759"/>
    </source>
</evidence>
<dbReference type="InterPro" id="IPR012677">
    <property type="entry name" value="Nucleotide-bd_a/b_plait_sf"/>
</dbReference>
<dbReference type="InterPro" id="IPR035979">
    <property type="entry name" value="RBD_domain_sf"/>
</dbReference>
<keyword evidence="5" id="KW-0378">Hydrolase</keyword>
<comment type="caution">
    <text evidence="10">The sequence shown here is derived from an EMBL/GenBank/DDBJ whole genome shotgun (WGS) entry which is preliminary data.</text>
</comment>
<keyword evidence="6 8" id="KW-0694">RNA-binding</keyword>
<dbReference type="InterPro" id="IPR041373">
    <property type="entry name" value="RT_RNaseH"/>
</dbReference>
<evidence type="ECO:0000256" key="1">
    <source>
        <dbReference type="ARBA" id="ARBA00022679"/>
    </source>
</evidence>
<keyword evidence="1" id="KW-0808">Transferase</keyword>
<dbReference type="PROSITE" id="PS50102">
    <property type="entry name" value="RRM"/>
    <property type="match status" value="1"/>
</dbReference>